<comment type="caution">
    <text evidence="1">The sequence shown here is derived from an EMBL/GenBank/DDBJ whole genome shotgun (WGS) entry which is preliminary data.</text>
</comment>
<protein>
    <submittedName>
        <fullName evidence="1">Uncharacterized protein</fullName>
    </submittedName>
</protein>
<keyword evidence="2" id="KW-1185">Reference proteome</keyword>
<evidence type="ECO:0000313" key="1">
    <source>
        <dbReference type="EMBL" id="GAA0744288.1"/>
    </source>
</evidence>
<name>A0ABN1JQ14_9BURK</name>
<sequence>MREMRPWKLKYRVFRSGFSLLAGRISSALGGWNGLTASVMVVLPRWMLCAALKSPRGKYPREWASRQGCKLGTASGHCPPVQA</sequence>
<dbReference type="Proteomes" id="UP001500279">
    <property type="component" value="Unassembled WGS sequence"/>
</dbReference>
<dbReference type="EMBL" id="BAAAEW010000004">
    <property type="protein sequence ID" value="GAA0744288.1"/>
    <property type="molecule type" value="Genomic_DNA"/>
</dbReference>
<organism evidence="1 2">
    <name type="scientific">Ideonella azotifigens</name>
    <dbReference type="NCBI Taxonomy" id="513160"/>
    <lineage>
        <taxon>Bacteria</taxon>
        <taxon>Pseudomonadati</taxon>
        <taxon>Pseudomonadota</taxon>
        <taxon>Betaproteobacteria</taxon>
        <taxon>Burkholderiales</taxon>
        <taxon>Sphaerotilaceae</taxon>
        <taxon>Ideonella</taxon>
    </lineage>
</organism>
<gene>
    <name evidence="1" type="ORF">GCM10009107_09620</name>
</gene>
<proteinExistence type="predicted"/>
<evidence type="ECO:0000313" key="2">
    <source>
        <dbReference type="Proteomes" id="UP001500279"/>
    </source>
</evidence>
<reference evidence="1 2" key="1">
    <citation type="journal article" date="2019" name="Int. J. Syst. Evol. Microbiol.">
        <title>The Global Catalogue of Microorganisms (GCM) 10K type strain sequencing project: providing services to taxonomists for standard genome sequencing and annotation.</title>
        <authorList>
            <consortium name="The Broad Institute Genomics Platform"/>
            <consortium name="The Broad Institute Genome Sequencing Center for Infectious Disease"/>
            <person name="Wu L."/>
            <person name="Ma J."/>
        </authorList>
    </citation>
    <scope>NUCLEOTIDE SEQUENCE [LARGE SCALE GENOMIC DNA]</scope>
    <source>
        <strain evidence="1 2">JCM 15503</strain>
    </source>
</reference>
<accession>A0ABN1JQ14</accession>